<protein>
    <recommendedName>
        <fullName evidence="2">CUE domain-containing protein</fullName>
    </recommendedName>
</protein>
<dbReference type="CDD" id="cd14424">
    <property type="entry name" value="CUE_Cue1p_like"/>
    <property type="match status" value="1"/>
</dbReference>
<feature type="domain" description="CUE" evidence="2">
    <location>
        <begin position="1"/>
        <end position="37"/>
    </location>
</feature>
<organism evidence="3">
    <name type="scientific">Absidia glauca</name>
    <name type="common">Pin mould</name>
    <dbReference type="NCBI Taxonomy" id="4829"/>
    <lineage>
        <taxon>Eukaryota</taxon>
        <taxon>Fungi</taxon>
        <taxon>Fungi incertae sedis</taxon>
        <taxon>Mucoromycota</taxon>
        <taxon>Mucoromycotina</taxon>
        <taxon>Mucoromycetes</taxon>
        <taxon>Mucorales</taxon>
        <taxon>Cunninghamellaceae</taxon>
        <taxon>Absidia</taxon>
    </lineage>
</organism>
<evidence type="ECO:0000256" key="1">
    <source>
        <dbReference type="SAM" id="MobiDB-lite"/>
    </source>
</evidence>
<dbReference type="GO" id="GO:0043130">
    <property type="term" value="F:ubiquitin binding"/>
    <property type="evidence" value="ECO:0007669"/>
    <property type="project" value="InterPro"/>
</dbReference>
<dbReference type="EMBL" id="LT550481">
    <property type="protein sequence ID" value="SAL95782.1"/>
    <property type="molecule type" value="Genomic_DNA"/>
</dbReference>
<dbReference type="FunCoup" id="A0A163IX35">
    <property type="interactions" value="99"/>
</dbReference>
<proteinExistence type="predicted"/>
<evidence type="ECO:0000313" key="3">
    <source>
        <dbReference type="EMBL" id="SAL95782.1"/>
    </source>
</evidence>
<keyword evidence="4" id="KW-1185">Reference proteome</keyword>
<feature type="compositionally biased region" description="Polar residues" evidence="1">
    <location>
        <begin position="134"/>
        <end position="155"/>
    </location>
</feature>
<gene>
    <name evidence="3" type="primary">ABSGL_01123.1 scaffold 1223</name>
</gene>
<dbReference type="Pfam" id="PF02845">
    <property type="entry name" value="CUE"/>
    <property type="match status" value="1"/>
</dbReference>
<dbReference type="InterPro" id="IPR003892">
    <property type="entry name" value="CUE"/>
</dbReference>
<evidence type="ECO:0000313" key="4">
    <source>
        <dbReference type="Proteomes" id="UP000078561"/>
    </source>
</evidence>
<dbReference type="STRING" id="4829.A0A163IX35"/>
<reference evidence="3" key="1">
    <citation type="submission" date="2016-04" db="EMBL/GenBank/DDBJ databases">
        <authorList>
            <person name="Evans L.H."/>
            <person name="Alamgir A."/>
            <person name="Owens N."/>
            <person name="Weber N.D."/>
            <person name="Virtaneva K."/>
            <person name="Barbian K."/>
            <person name="Babar A."/>
            <person name="Rosenke K."/>
        </authorList>
    </citation>
    <scope>NUCLEOTIDE SEQUENCE [LARGE SCALE GENOMIC DNA]</scope>
    <source>
        <strain evidence="3">CBS 101.48</strain>
    </source>
</reference>
<sequence length="155" mass="17354">MVHTLFPLLPTAAITADLQRTGSVETTVDNVNRAGGLPMPVTTMPSSYQPNSSGKHIQYCNLLQRYKLEGYHLIKDTLSEPPKVWETDALKRQEALKKRKEYMVLQARKKLLERQEPQSIDPLPLYPQEPPAQRQPTGGSVTIDSKETTTPTCAP</sequence>
<dbReference type="Proteomes" id="UP000078561">
    <property type="component" value="Unassembled WGS sequence"/>
</dbReference>
<dbReference type="AlphaFoldDB" id="A0A163IX35"/>
<dbReference type="OMA" id="MIYCTIL"/>
<dbReference type="InParanoid" id="A0A163IX35"/>
<accession>A0A163IX35</accession>
<feature type="region of interest" description="Disordered" evidence="1">
    <location>
        <begin position="113"/>
        <end position="155"/>
    </location>
</feature>
<evidence type="ECO:0000259" key="2">
    <source>
        <dbReference type="PROSITE" id="PS51140"/>
    </source>
</evidence>
<dbReference type="OrthoDB" id="3824970at2759"/>
<name>A0A163IX35_ABSGL</name>
<dbReference type="Gene3D" id="1.10.8.10">
    <property type="entry name" value="DNA helicase RuvA subunit, C-terminal domain"/>
    <property type="match status" value="1"/>
</dbReference>
<dbReference type="PROSITE" id="PS51140">
    <property type="entry name" value="CUE"/>
    <property type="match status" value="1"/>
</dbReference>